<gene>
    <name evidence="1" type="ORF">BCY88_29535</name>
</gene>
<sequence>MQLFELIDAAPCHDSKEASYGADIDETNALLFSTRDKTEKRAILFNWAKKFQPCILGRLGSSGKRGIQISVFVIDEQDVARGDSHLQRYLRQCRRDWKDQCACGESDAVLYFLNVEKLSRVPPSSHLLEIFTRFSDLIFHEFGPIQPDVIYTEASPLKLDEKLYLFKAGINLFHTTAHLTSNHDRRIPGGAVISINAVGHYANNMVRQGQFKDVEDAVANIRKFAWQSIGNGGIGVNNPALTSWHNIDPKNTCPFGERPSTVPENFSIANYSARYHTDILIPRRLTEVPTTMGDPSVEDWKWLTIEYFTARQYQLGSIDFGMFHGYPVDDEAIYFNPFPPIRAVNSPNLIY</sequence>
<dbReference type="AlphaFoldDB" id="A0A3R7F7D3"/>
<protein>
    <submittedName>
        <fullName evidence="1">Uncharacterized protein</fullName>
    </submittedName>
</protein>
<organism evidence="1 2">
    <name type="scientific">Paraburkholderia fungorum</name>
    <dbReference type="NCBI Taxonomy" id="134537"/>
    <lineage>
        <taxon>Bacteria</taxon>
        <taxon>Pseudomonadati</taxon>
        <taxon>Pseudomonadota</taxon>
        <taxon>Betaproteobacteria</taxon>
        <taxon>Burkholderiales</taxon>
        <taxon>Burkholderiaceae</taxon>
        <taxon>Paraburkholderia</taxon>
    </lineage>
</organism>
<proteinExistence type="predicted"/>
<dbReference type="Proteomes" id="UP000283709">
    <property type="component" value="Unassembled WGS sequence"/>
</dbReference>
<dbReference type="RefSeq" id="WP_120345901.1">
    <property type="nucleotide sequence ID" value="NZ_MCAS01000020.1"/>
</dbReference>
<reference evidence="1 2" key="1">
    <citation type="submission" date="2016-07" db="EMBL/GenBank/DDBJ databases">
        <title>Genome analysis of Burkholderia fungorum ES3-20.</title>
        <authorList>
            <person name="Xu D."/>
            <person name="Yao R."/>
            <person name="Zheng S."/>
        </authorList>
    </citation>
    <scope>NUCLEOTIDE SEQUENCE [LARGE SCALE GENOMIC DNA]</scope>
    <source>
        <strain evidence="1 2">ES3-20</strain>
    </source>
</reference>
<comment type="caution">
    <text evidence="1">The sequence shown here is derived from an EMBL/GenBank/DDBJ whole genome shotgun (WGS) entry which is preliminary data.</text>
</comment>
<accession>A0A3R7F7D3</accession>
<evidence type="ECO:0000313" key="2">
    <source>
        <dbReference type="Proteomes" id="UP000283709"/>
    </source>
</evidence>
<dbReference type="EMBL" id="MCAS01000020">
    <property type="protein sequence ID" value="RKF44272.1"/>
    <property type="molecule type" value="Genomic_DNA"/>
</dbReference>
<dbReference type="OrthoDB" id="3618484at2"/>
<name>A0A3R7F7D3_9BURK</name>
<evidence type="ECO:0000313" key="1">
    <source>
        <dbReference type="EMBL" id="RKF44272.1"/>
    </source>
</evidence>